<proteinExistence type="predicted"/>
<sequence>MKALAHTVELTLPAPGLCLKDAALAVFGMLGAQEGEYFFRPLANQDCDFGWRARLGDVQLQLRGSIWEQDLPDTRFRVEFAGKGGLAEAERLRQLLAAFGQVILLRKGLNKHQALTLKIDMGKSPVNLQASIDRCAQWLNVSGWRYVEKHFGNGDMDFYWHTRHEGVELRLAGDRWEQELPQEQMHLSLQGKRATVEVLAIKLCARLLGRGIAITADDGALLIVAGSAGDCA</sequence>
<accession>A0A8J7FPV8</accession>
<evidence type="ECO:0000313" key="1">
    <source>
        <dbReference type="EMBL" id="MBE9610034.1"/>
    </source>
</evidence>
<dbReference type="AlphaFoldDB" id="A0A8J7FPV8"/>
<protein>
    <submittedName>
        <fullName evidence="1">Uncharacterized protein</fullName>
    </submittedName>
</protein>
<name>A0A8J7FPV8_9NEIS</name>
<dbReference type="EMBL" id="JADFUA010000006">
    <property type="protein sequence ID" value="MBE9610034.1"/>
    <property type="molecule type" value="Genomic_DNA"/>
</dbReference>
<comment type="caution">
    <text evidence="1">The sequence shown here is derived from an EMBL/GenBank/DDBJ whole genome shotgun (WGS) entry which is preliminary data.</text>
</comment>
<keyword evidence="2" id="KW-1185">Reference proteome</keyword>
<dbReference type="RefSeq" id="WP_194116551.1">
    <property type="nucleotide sequence ID" value="NZ_JADFUA010000006.1"/>
</dbReference>
<dbReference type="Proteomes" id="UP000604481">
    <property type="component" value="Unassembled WGS sequence"/>
</dbReference>
<reference evidence="1 2" key="1">
    <citation type="submission" date="2020-10" db="EMBL/GenBank/DDBJ databases">
        <title>The genome sequence of Chitinilyticum litopenaei 4Y14.</title>
        <authorList>
            <person name="Liu Y."/>
        </authorList>
    </citation>
    <scope>NUCLEOTIDE SEQUENCE [LARGE SCALE GENOMIC DNA]</scope>
    <source>
        <strain evidence="1 2">4Y14</strain>
    </source>
</reference>
<evidence type="ECO:0000313" key="2">
    <source>
        <dbReference type="Proteomes" id="UP000604481"/>
    </source>
</evidence>
<gene>
    <name evidence="1" type="ORF">INR99_11840</name>
</gene>
<organism evidence="1 2">
    <name type="scientific">Chitinilyticum piscinae</name>
    <dbReference type="NCBI Taxonomy" id="2866724"/>
    <lineage>
        <taxon>Bacteria</taxon>
        <taxon>Pseudomonadati</taxon>
        <taxon>Pseudomonadota</taxon>
        <taxon>Betaproteobacteria</taxon>
        <taxon>Neisseriales</taxon>
        <taxon>Chitinibacteraceae</taxon>
        <taxon>Chitinilyticum</taxon>
    </lineage>
</organism>